<dbReference type="AlphaFoldDB" id="A0AAD6ZQ69"/>
<evidence type="ECO:0000313" key="1">
    <source>
        <dbReference type="EMBL" id="KAJ7331411.1"/>
    </source>
</evidence>
<reference evidence="1" key="1">
    <citation type="submission" date="2023-03" db="EMBL/GenBank/DDBJ databases">
        <title>Massive genome expansion in bonnet fungi (Mycena s.s.) driven by repeated elements and novel gene families across ecological guilds.</title>
        <authorList>
            <consortium name="Lawrence Berkeley National Laboratory"/>
            <person name="Harder C.B."/>
            <person name="Miyauchi S."/>
            <person name="Viragh M."/>
            <person name="Kuo A."/>
            <person name="Thoen E."/>
            <person name="Andreopoulos B."/>
            <person name="Lu D."/>
            <person name="Skrede I."/>
            <person name="Drula E."/>
            <person name="Henrissat B."/>
            <person name="Morin E."/>
            <person name="Kohler A."/>
            <person name="Barry K."/>
            <person name="LaButti K."/>
            <person name="Morin E."/>
            <person name="Salamov A."/>
            <person name="Lipzen A."/>
            <person name="Mereny Z."/>
            <person name="Hegedus B."/>
            <person name="Baldrian P."/>
            <person name="Stursova M."/>
            <person name="Weitz H."/>
            <person name="Taylor A."/>
            <person name="Grigoriev I.V."/>
            <person name="Nagy L.G."/>
            <person name="Martin F."/>
            <person name="Kauserud H."/>
        </authorList>
    </citation>
    <scope>NUCLEOTIDE SEQUENCE</scope>
    <source>
        <strain evidence="1">CBHHK002</strain>
    </source>
</reference>
<keyword evidence="2" id="KW-1185">Reference proteome</keyword>
<protein>
    <submittedName>
        <fullName evidence="1">Uncharacterized protein</fullName>
    </submittedName>
</protein>
<organism evidence="1 2">
    <name type="scientific">Mycena albidolilacea</name>
    <dbReference type="NCBI Taxonomy" id="1033008"/>
    <lineage>
        <taxon>Eukaryota</taxon>
        <taxon>Fungi</taxon>
        <taxon>Dikarya</taxon>
        <taxon>Basidiomycota</taxon>
        <taxon>Agaricomycotina</taxon>
        <taxon>Agaricomycetes</taxon>
        <taxon>Agaricomycetidae</taxon>
        <taxon>Agaricales</taxon>
        <taxon>Marasmiineae</taxon>
        <taxon>Mycenaceae</taxon>
        <taxon>Mycena</taxon>
    </lineage>
</organism>
<gene>
    <name evidence="1" type="ORF">DFH08DRAFT_308206</name>
</gene>
<name>A0AAD6ZQ69_9AGAR</name>
<dbReference type="EMBL" id="JARIHO010000035">
    <property type="protein sequence ID" value="KAJ7331411.1"/>
    <property type="molecule type" value="Genomic_DNA"/>
</dbReference>
<proteinExistence type="predicted"/>
<accession>A0AAD6ZQ69</accession>
<evidence type="ECO:0000313" key="2">
    <source>
        <dbReference type="Proteomes" id="UP001218218"/>
    </source>
</evidence>
<dbReference type="Proteomes" id="UP001218218">
    <property type="component" value="Unassembled WGS sequence"/>
</dbReference>
<sequence>MHDSTRIVPILPTSTQSSMLQRTPFRAGTFTLRCTASGTFTRIQMRRVSPCLISSVNHSPTVISAFNRRITHTLNIHKNALLGNQPWSFLGAYIWARAQGCTEIKNFDMWLKCDRQRPQNTEKPHLRIFGTVTGPVSEKSK</sequence>
<comment type="caution">
    <text evidence="1">The sequence shown here is derived from an EMBL/GenBank/DDBJ whole genome shotgun (WGS) entry which is preliminary data.</text>
</comment>